<feature type="domain" description="Nudix hydrolase" evidence="6">
    <location>
        <begin position="31"/>
        <end position="175"/>
    </location>
</feature>
<dbReference type="PROSITE" id="PS51462">
    <property type="entry name" value="NUDIX"/>
    <property type="match status" value="1"/>
</dbReference>
<evidence type="ECO:0000256" key="2">
    <source>
        <dbReference type="ARBA" id="ARBA00005582"/>
    </source>
</evidence>
<keyword evidence="3 5" id="KW-0378">Hydrolase</keyword>
<evidence type="ECO:0000256" key="5">
    <source>
        <dbReference type="RuleBase" id="RU003476"/>
    </source>
</evidence>
<gene>
    <name evidence="7" type="ORF">Afe05nite_80110</name>
</gene>
<dbReference type="Pfam" id="PF00293">
    <property type="entry name" value="NUDIX"/>
    <property type="match status" value="1"/>
</dbReference>
<dbReference type="InterPro" id="IPR000086">
    <property type="entry name" value="NUDIX_hydrolase_dom"/>
</dbReference>
<evidence type="ECO:0000259" key="6">
    <source>
        <dbReference type="PROSITE" id="PS51462"/>
    </source>
</evidence>
<dbReference type="PROSITE" id="PS00893">
    <property type="entry name" value="NUDIX_BOX"/>
    <property type="match status" value="1"/>
</dbReference>
<dbReference type="InterPro" id="IPR020084">
    <property type="entry name" value="NUDIX_hydrolase_CS"/>
</dbReference>
<reference evidence="7" key="1">
    <citation type="submission" date="2021-01" db="EMBL/GenBank/DDBJ databases">
        <title>Whole genome shotgun sequence of Actinoplanes ferrugineus NBRC 15555.</title>
        <authorList>
            <person name="Komaki H."/>
            <person name="Tamura T."/>
        </authorList>
    </citation>
    <scope>NUCLEOTIDE SEQUENCE</scope>
    <source>
        <strain evidence="7">NBRC 15555</strain>
    </source>
</reference>
<organism evidence="7 8">
    <name type="scientific">Paractinoplanes ferrugineus</name>
    <dbReference type="NCBI Taxonomy" id="113564"/>
    <lineage>
        <taxon>Bacteria</taxon>
        <taxon>Bacillati</taxon>
        <taxon>Actinomycetota</taxon>
        <taxon>Actinomycetes</taxon>
        <taxon>Micromonosporales</taxon>
        <taxon>Micromonosporaceae</taxon>
        <taxon>Paractinoplanes</taxon>
    </lineage>
</organism>
<sequence length="192" mass="21671">MPQKMWRVEGPQSISSRPVPTISKVSQTVSYRRRSARVILLDRDQHVLLLKFLFDSTDVGRGHGWVTPGGGVDAGESLQEAAARELREEIGFVVSPELLGRPVAYSSGYADVGWARGTFRNDFFFYRVDAQEVDTTGMEALERQHHAGHRWWTCDELIDSTEIIYPLGLGSLLHQIHVKGIPEQAVQLPWHH</sequence>
<evidence type="ECO:0000313" key="7">
    <source>
        <dbReference type="EMBL" id="GIE16171.1"/>
    </source>
</evidence>
<evidence type="ECO:0000256" key="1">
    <source>
        <dbReference type="ARBA" id="ARBA00001946"/>
    </source>
</evidence>
<evidence type="ECO:0000256" key="4">
    <source>
        <dbReference type="ARBA" id="ARBA00022842"/>
    </source>
</evidence>
<comment type="caution">
    <text evidence="7">The sequence shown here is derived from an EMBL/GenBank/DDBJ whole genome shotgun (WGS) entry which is preliminary data.</text>
</comment>
<dbReference type="AlphaFoldDB" id="A0A919MDU6"/>
<keyword evidence="8" id="KW-1185">Reference proteome</keyword>
<proteinExistence type="inferred from homology"/>
<dbReference type="PRINTS" id="PR00502">
    <property type="entry name" value="NUDIXFAMILY"/>
</dbReference>
<dbReference type="GO" id="GO:0016787">
    <property type="term" value="F:hydrolase activity"/>
    <property type="evidence" value="ECO:0007669"/>
    <property type="project" value="UniProtKB-KW"/>
</dbReference>
<comment type="cofactor">
    <cofactor evidence="1">
        <name>Mg(2+)</name>
        <dbReference type="ChEBI" id="CHEBI:18420"/>
    </cofactor>
</comment>
<protein>
    <submittedName>
        <fullName evidence="7">DNA mismatch repair protein MutT</fullName>
    </submittedName>
</protein>
<dbReference type="Gene3D" id="3.90.79.10">
    <property type="entry name" value="Nucleoside Triphosphate Pyrophosphohydrolase"/>
    <property type="match status" value="1"/>
</dbReference>
<accession>A0A919MDU6</accession>
<dbReference type="CDD" id="cd04685">
    <property type="entry name" value="NUDIX_Hydrolase"/>
    <property type="match status" value="1"/>
</dbReference>
<dbReference type="InterPro" id="IPR020476">
    <property type="entry name" value="Nudix_hydrolase"/>
</dbReference>
<dbReference type="InterPro" id="IPR015797">
    <property type="entry name" value="NUDIX_hydrolase-like_dom_sf"/>
</dbReference>
<keyword evidence="4" id="KW-0460">Magnesium</keyword>
<name>A0A919MDU6_9ACTN</name>
<dbReference type="EMBL" id="BOMM01000078">
    <property type="protein sequence ID" value="GIE16171.1"/>
    <property type="molecule type" value="Genomic_DNA"/>
</dbReference>
<evidence type="ECO:0000313" key="8">
    <source>
        <dbReference type="Proteomes" id="UP000598174"/>
    </source>
</evidence>
<dbReference type="Proteomes" id="UP000598174">
    <property type="component" value="Unassembled WGS sequence"/>
</dbReference>
<evidence type="ECO:0000256" key="3">
    <source>
        <dbReference type="ARBA" id="ARBA00022801"/>
    </source>
</evidence>
<dbReference type="PANTHER" id="PTHR43046:SF12">
    <property type="entry name" value="GDP-MANNOSE MANNOSYL HYDROLASE"/>
    <property type="match status" value="1"/>
</dbReference>
<dbReference type="SUPFAM" id="SSF55811">
    <property type="entry name" value="Nudix"/>
    <property type="match status" value="1"/>
</dbReference>
<comment type="similarity">
    <text evidence="2 5">Belongs to the Nudix hydrolase family.</text>
</comment>
<dbReference type="PANTHER" id="PTHR43046">
    <property type="entry name" value="GDP-MANNOSE MANNOSYL HYDROLASE"/>
    <property type="match status" value="1"/>
</dbReference>